<reference evidence="3" key="1">
    <citation type="submission" date="2016-10" db="EMBL/GenBank/DDBJ databases">
        <authorList>
            <person name="Varghese N."/>
            <person name="Submissions S."/>
        </authorList>
    </citation>
    <scope>NUCLEOTIDE SEQUENCE [LARGE SCALE GENOMIC DNA]</scope>
    <source>
        <strain evidence="3">DSM 25730</strain>
    </source>
</reference>
<keyword evidence="3" id="KW-1185">Reference proteome</keyword>
<name>A0A1I1RYY1_9FLAO</name>
<dbReference type="InterPro" id="IPR008983">
    <property type="entry name" value="Tumour_necrosis_fac-like_dom"/>
</dbReference>
<gene>
    <name evidence="2" type="ORF">SAMN04487987_11150</name>
</gene>
<evidence type="ECO:0000313" key="2">
    <source>
        <dbReference type="EMBL" id="SFD37518.1"/>
    </source>
</evidence>
<proteinExistence type="predicted"/>
<feature type="chain" id="PRO_5011452650" description="C1q domain-containing protein" evidence="1">
    <location>
        <begin position="21"/>
        <end position="223"/>
    </location>
</feature>
<dbReference type="Gene3D" id="2.60.120.40">
    <property type="match status" value="1"/>
</dbReference>
<evidence type="ECO:0000313" key="3">
    <source>
        <dbReference type="Proteomes" id="UP000199439"/>
    </source>
</evidence>
<dbReference type="OrthoDB" id="1345111at2"/>
<dbReference type="SUPFAM" id="SSF49842">
    <property type="entry name" value="TNF-like"/>
    <property type="match status" value="1"/>
</dbReference>
<organism evidence="2 3">
    <name type="scientific">Algibacter pectinivorans</name>
    <dbReference type="NCBI Taxonomy" id="870482"/>
    <lineage>
        <taxon>Bacteria</taxon>
        <taxon>Pseudomonadati</taxon>
        <taxon>Bacteroidota</taxon>
        <taxon>Flavobacteriia</taxon>
        <taxon>Flavobacteriales</taxon>
        <taxon>Flavobacteriaceae</taxon>
        <taxon>Algibacter</taxon>
    </lineage>
</organism>
<dbReference type="AlphaFoldDB" id="A0A1I1RYY1"/>
<keyword evidence="1" id="KW-0732">Signal</keyword>
<protein>
    <recommendedName>
        <fullName evidence="4">C1q domain-containing protein</fullName>
    </recommendedName>
</protein>
<evidence type="ECO:0008006" key="4">
    <source>
        <dbReference type="Google" id="ProtNLM"/>
    </source>
</evidence>
<feature type="signal peptide" evidence="1">
    <location>
        <begin position="1"/>
        <end position="20"/>
    </location>
</feature>
<evidence type="ECO:0000256" key="1">
    <source>
        <dbReference type="SAM" id="SignalP"/>
    </source>
</evidence>
<accession>A0A1I1RYY1</accession>
<dbReference type="RefSeq" id="WP_139205269.1">
    <property type="nucleotide sequence ID" value="NZ_FOMI01000011.1"/>
</dbReference>
<dbReference type="EMBL" id="FOMI01000011">
    <property type="protein sequence ID" value="SFD37518.1"/>
    <property type="molecule type" value="Genomic_DNA"/>
</dbReference>
<dbReference type="Proteomes" id="UP000199439">
    <property type="component" value="Unassembled WGS sequence"/>
</dbReference>
<sequence>MMKNVLLFIPLFCITNGIFAQIGINTTSPTATLDVNGTFKIRSTIKEVDIGVIHDSILVISKTGTVNTVPAPDIINVALPTVVKASFTGTGNINHLLSIGSSKIMFDDVEVDNNNEFDPATNTFTAKQDGIYAINAQIKLNAVIGVSTDFGLGIYKNNVLIAEHRFTSIVVLGVQVSSPIRYVSTTVDLVATDTIEFRITSTLPNVDILGSDTESYCSIYQLR</sequence>